<evidence type="ECO:0000259" key="4">
    <source>
        <dbReference type="Pfam" id="PF02953"/>
    </source>
</evidence>
<comment type="caution">
    <text evidence="6">The sequence shown here is derived from an EMBL/GenBank/DDBJ whole genome shotgun (WGS) entry which is preliminary data.</text>
</comment>
<dbReference type="Proteomes" id="UP000693970">
    <property type="component" value="Unassembled WGS sequence"/>
</dbReference>
<dbReference type="Pfam" id="PF02953">
    <property type="entry name" value="zf-Tim10_DDP"/>
    <property type="match status" value="1"/>
</dbReference>
<dbReference type="PANTHER" id="PTHR13172">
    <property type="entry name" value="MITOCHONDRIAL IMPORT INNER MEMBRANE TRANSLOCASE SUBUNIT TIM9B"/>
    <property type="match status" value="1"/>
</dbReference>
<dbReference type="EMBL" id="JAGRRH010000018">
    <property type="protein sequence ID" value="KAG7351009.1"/>
    <property type="molecule type" value="Genomic_DNA"/>
</dbReference>
<evidence type="ECO:0000256" key="3">
    <source>
        <dbReference type="ARBA" id="ARBA00023157"/>
    </source>
</evidence>
<evidence type="ECO:0000313" key="7">
    <source>
        <dbReference type="Proteomes" id="UP000693970"/>
    </source>
</evidence>
<gene>
    <name evidence="6" type="ORF">IV203_003450</name>
    <name evidence="5" type="ORF">IV203_010369</name>
</gene>
<keyword evidence="1" id="KW-0653">Protein transport</keyword>
<keyword evidence="3" id="KW-1015">Disulfide bond</keyword>
<evidence type="ECO:0000256" key="1">
    <source>
        <dbReference type="ARBA" id="ARBA00022927"/>
    </source>
</evidence>
<dbReference type="EMBL" id="JAGRRH010000016">
    <property type="protein sequence ID" value="KAG7354094.1"/>
    <property type="molecule type" value="Genomic_DNA"/>
</dbReference>
<evidence type="ECO:0000313" key="6">
    <source>
        <dbReference type="EMBL" id="KAG7354094.1"/>
    </source>
</evidence>
<evidence type="ECO:0000313" key="5">
    <source>
        <dbReference type="EMBL" id="KAG7351009.1"/>
    </source>
</evidence>
<protein>
    <submittedName>
        <fullName evidence="6">Tim10/DDP family zinc finger domain containing protein</fullName>
    </submittedName>
</protein>
<dbReference type="AlphaFoldDB" id="A0A9K3L1W0"/>
<keyword evidence="2" id="KW-0811">Translocation</keyword>
<keyword evidence="7" id="KW-1185">Reference proteome</keyword>
<reference evidence="6" key="1">
    <citation type="journal article" date="2021" name="Sci. Rep.">
        <title>Diploid genomic architecture of Nitzschia inconspicua, an elite biomass production diatom.</title>
        <authorList>
            <person name="Oliver A."/>
            <person name="Podell S."/>
            <person name="Pinowska A."/>
            <person name="Traller J.C."/>
            <person name="Smith S.R."/>
            <person name="McClure R."/>
            <person name="Beliaev A."/>
            <person name="Bohutskyi P."/>
            <person name="Hill E.A."/>
            <person name="Rabines A."/>
            <person name="Zheng H."/>
            <person name="Allen L.Z."/>
            <person name="Kuo A."/>
            <person name="Grigoriev I.V."/>
            <person name="Allen A.E."/>
            <person name="Hazlebeck D."/>
            <person name="Allen E.E."/>
        </authorList>
    </citation>
    <scope>NUCLEOTIDE SEQUENCE</scope>
    <source>
        <strain evidence="6">Hildebrandi</strain>
    </source>
</reference>
<accession>A0A9K3L1W0</accession>
<reference evidence="6" key="2">
    <citation type="submission" date="2021-04" db="EMBL/GenBank/DDBJ databases">
        <authorList>
            <person name="Podell S."/>
        </authorList>
    </citation>
    <scope>NUCLEOTIDE SEQUENCE</scope>
    <source>
        <strain evidence="6">Hildebrandi</strain>
    </source>
</reference>
<organism evidence="6 7">
    <name type="scientific">Nitzschia inconspicua</name>
    <dbReference type="NCBI Taxonomy" id="303405"/>
    <lineage>
        <taxon>Eukaryota</taxon>
        <taxon>Sar</taxon>
        <taxon>Stramenopiles</taxon>
        <taxon>Ochrophyta</taxon>
        <taxon>Bacillariophyta</taxon>
        <taxon>Bacillariophyceae</taxon>
        <taxon>Bacillariophycidae</taxon>
        <taxon>Bacillariales</taxon>
        <taxon>Bacillariaceae</taxon>
        <taxon>Nitzschia</taxon>
    </lineage>
</organism>
<dbReference type="OrthoDB" id="1551503at2759"/>
<sequence>MEAVQQLPAYQQQEFMKHLEQMQLKDSLTMYNNLVERCFDGCVSSFRSKTLDKSEISCLEHCAGRYIKMTQRVGLRFAEHQAMQQKRAADAAMAAGN</sequence>
<feature type="domain" description="Tim10-like" evidence="4">
    <location>
        <begin position="19"/>
        <end position="79"/>
    </location>
</feature>
<keyword evidence="1" id="KW-0813">Transport</keyword>
<evidence type="ECO:0000256" key="2">
    <source>
        <dbReference type="ARBA" id="ARBA00023010"/>
    </source>
</evidence>
<dbReference type="GO" id="GO:0015031">
    <property type="term" value="P:protein transport"/>
    <property type="evidence" value="ECO:0007669"/>
    <property type="project" value="UniProtKB-KW"/>
</dbReference>
<name>A0A9K3L1W0_9STRA</name>
<dbReference type="InterPro" id="IPR004217">
    <property type="entry name" value="Tim10-like"/>
</dbReference>
<proteinExistence type="predicted"/>
<dbReference type="InterPro" id="IPR050673">
    <property type="entry name" value="Mito_inner_translocase_sub"/>
</dbReference>